<dbReference type="AlphaFoldDB" id="A0A811N0H2"/>
<evidence type="ECO:0000313" key="2">
    <source>
        <dbReference type="Proteomes" id="UP000604825"/>
    </source>
</evidence>
<protein>
    <submittedName>
        <fullName evidence="1">Uncharacterized protein</fullName>
    </submittedName>
</protein>
<organism evidence="1 2">
    <name type="scientific">Miscanthus lutarioriparius</name>
    <dbReference type="NCBI Taxonomy" id="422564"/>
    <lineage>
        <taxon>Eukaryota</taxon>
        <taxon>Viridiplantae</taxon>
        <taxon>Streptophyta</taxon>
        <taxon>Embryophyta</taxon>
        <taxon>Tracheophyta</taxon>
        <taxon>Spermatophyta</taxon>
        <taxon>Magnoliopsida</taxon>
        <taxon>Liliopsida</taxon>
        <taxon>Poales</taxon>
        <taxon>Poaceae</taxon>
        <taxon>PACMAD clade</taxon>
        <taxon>Panicoideae</taxon>
        <taxon>Andropogonodae</taxon>
        <taxon>Andropogoneae</taxon>
        <taxon>Saccharinae</taxon>
        <taxon>Miscanthus</taxon>
    </lineage>
</organism>
<reference evidence="1" key="1">
    <citation type="submission" date="2020-10" db="EMBL/GenBank/DDBJ databases">
        <authorList>
            <person name="Han B."/>
            <person name="Lu T."/>
            <person name="Zhao Q."/>
            <person name="Huang X."/>
            <person name="Zhao Y."/>
        </authorList>
    </citation>
    <scope>NUCLEOTIDE SEQUENCE</scope>
</reference>
<dbReference type="Proteomes" id="UP000604825">
    <property type="component" value="Unassembled WGS sequence"/>
</dbReference>
<proteinExistence type="predicted"/>
<keyword evidence="2" id="KW-1185">Reference proteome</keyword>
<comment type="caution">
    <text evidence="1">The sequence shown here is derived from an EMBL/GenBank/DDBJ whole genome shotgun (WGS) entry which is preliminary data.</text>
</comment>
<evidence type="ECO:0000313" key="1">
    <source>
        <dbReference type="EMBL" id="CAD6213601.1"/>
    </source>
</evidence>
<sequence length="102" mass="11444">MTSAATPTLEKLRLANIVFHHVAPSGGHPVPGAWIIHTPNLRWLELRMTMAGAGSRELGHLHKLDYASIMLNAQEPRDYRRLITELSSVRELEILNSDCTTF</sequence>
<name>A0A811N0H2_9POAL</name>
<dbReference type="EMBL" id="CAJGYO010000002">
    <property type="protein sequence ID" value="CAD6213601.1"/>
    <property type="molecule type" value="Genomic_DNA"/>
</dbReference>
<accession>A0A811N0H2</accession>
<gene>
    <name evidence="1" type="ORF">NCGR_LOCUS9119</name>
</gene>
<dbReference type="OrthoDB" id="692671at2759"/>